<dbReference type="InterPro" id="IPR031705">
    <property type="entry name" value="Glyco_hydro_36_C"/>
</dbReference>
<evidence type="ECO:0000256" key="1">
    <source>
        <dbReference type="ARBA" id="ARBA00001255"/>
    </source>
</evidence>
<feature type="active site" description="Proton donor" evidence="6">
    <location>
        <position position="526"/>
    </location>
</feature>
<evidence type="ECO:0000256" key="2">
    <source>
        <dbReference type="ARBA" id="ARBA00012755"/>
    </source>
</evidence>
<evidence type="ECO:0000256" key="6">
    <source>
        <dbReference type="PIRSR" id="PIRSR005536-1"/>
    </source>
</evidence>
<dbReference type="SUPFAM" id="SSF51445">
    <property type="entry name" value="(Trans)glycosidases"/>
    <property type="match status" value="1"/>
</dbReference>
<gene>
    <name evidence="10" type="ORF">FCI23_29210</name>
</gene>
<keyword evidence="4 5" id="KW-0326">Glycosidase</keyword>
<dbReference type="Gene3D" id="3.20.20.70">
    <property type="entry name" value="Aldolase class I"/>
    <property type="match status" value="1"/>
</dbReference>
<dbReference type="InterPro" id="IPR013780">
    <property type="entry name" value="Glyco_hydro_b"/>
</dbReference>
<dbReference type="Pfam" id="PF02065">
    <property type="entry name" value="Melibiase"/>
    <property type="match status" value="1"/>
</dbReference>
<comment type="catalytic activity">
    <reaction evidence="1 5">
        <text>Hydrolysis of terminal, non-reducing alpha-D-galactose residues in alpha-D-galactosides, including galactose oligosaccharides, galactomannans and galactolipids.</text>
        <dbReference type="EC" id="3.2.1.22"/>
    </reaction>
</comment>
<protein>
    <recommendedName>
        <fullName evidence="2 5">Alpha-galactosidase</fullName>
        <ecNumber evidence="2 5">3.2.1.22</ecNumber>
    </recommendedName>
</protein>
<comment type="similarity">
    <text evidence="5">Belongs to the glycosyl hydrolase.</text>
</comment>
<evidence type="ECO:0000256" key="4">
    <source>
        <dbReference type="ARBA" id="ARBA00023295"/>
    </source>
</evidence>
<comment type="caution">
    <text evidence="10">The sequence shown here is derived from an EMBL/GenBank/DDBJ whole genome shotgun (WGS) entry which is preliminary data.</text>
</comment>
<feature type="domain" description="Glycosyl hydrolase family 36 C-terminal" evidence="8">
    <location>
        <begin position="627"/>
        <end position="703"/>
    </location>
</feature>
<evidence type="ECO:0000313" key="10">
    <source>
        <dbReference type="EMBL" id="TKA08164.1"/>
    </source>
</evidence>
<dbReference type="InterPro" id="IPR017853">
    <property type="entry name" value="GH"/>
</dbReference>
<dbReference type="Gene3D" id="2.60.40.1180">
    <property type="entry name" value="Golgi alpha-mannosidase II"/>
    <property type="match status" value="1"/>
</dbReference>
<dbReference type="InterPro" id="IPR038417">
    <property type="entry name" value="Alpga-gal_N_sf"/>
</dbReference>
<dbReference type="EC" id="3.2.1.22" evidence="2 5"/>
<evidence type="ECO:0000256" key="5">
    <source>
        <dbReference type="PIRNR" id="PIRNR005536"/>
    </source>
</evidence>
<dbReference type="PANTHER" id="PTHR43053">
    <property type="entry name" value="GLYCOSIDASE FAMILY 31"/>
    <property type="match status" value="1"/>
</dbReference>
<dbReference type="FunFam" id="3.20.20.70:FF:000118">
    <property type="entry name" value="Alpha-galactosidase"/>
    <property type="match status" value="1"/>
</dbReference>
<dbReference type="CDD" id="cd14791">
    <property type="entry name" value="GH36"/>
    <property type="match status" value="1"/>
</dbReference>
<dbReference type="GO" id="GO:0004557">
    <property type="term" value="F:alpha-galactosidase activity"/>
    <property type="evidence" value="ECO:0007669"/>
    <property type="project" value="UniProtKB-UniRule"/>
</dbReference>
<dbReference type="RefSeq" id="WP_136726942.1">
    <property type="nucleotide sequence ID" value="NZ_SUMC01000033.1"/>
</dbReference>
<dbReference type="OrthoDB" id="9758822at2"/>
<feature type="binding site" evidence="7">
    <location>
        <position position="180"/>
    </location>
    <ligand>
        <name>substrate</name>
    </ligand>
</feature>
<feature type="domain" description="Glycosyl hydrolase family 36 N-terminal" evidence="9">
    <location>
        <begin position="30"/>
        <end position="258"/>
    </location>
</feature>
<dbReference type="InterPro" id="IPR050985">
    <property type="entry name" value="Alpha-glycosidase_related"/>
</dbReference>
<dbReference type="InterPro" id="IPR002252">
    <property type="entry name" value="Glyco_hydro_36"/>
</dbReference>
<proteinExistence type="inferred from homology"/>
<dbReference type="InterPro" id="IPR013785">
    <property type="entry name" value="Aldolase_TIM"/>
</dbReference>
<accession>A0A4U0SF25</accession>
<evidence type="ECO:0000313" key="11">
    <source>
        <dbReference type="Proteomes" id="UP000305778"/>
    </source>
</evidence>
<dbReference type="PANTHER" id="PTHR43053:SF3">
    <property type="entry name" value="ALPHA-GALACTOSIDASE C-RELATED"/>
    <property type="match status" value="1"/>
</dbReference>
<feature type="active site" description="Nucleophile" evidence="6">
    <location>
        <position position="457"/>
    </location>
</feature>
<dbReference type="Gene3D" id="2.70.98.60">
    <property type="entry name" value="alpha-galactosidase from lactobacil brevis"/>
    <property type="match status" value="1"/>
</dbReference>
<name>A0A4U0SF25_9ACTN</name>
<dbReference type="EMBL" id="SUMC01000033">
    <property type="protein sequence ID" value="TKA08164.1"/>
    <property type="molecule type" value="Genomic_DNA"/>
</dbReference>
<evidence type="ECO:0000256" key="3">
    <source>
        <dbReference type="ARBA" id="ARBA00022801"/>
    </source>
</evidence>
<dbReference type="PIRSF" id="PIRSF005536">
    <property type="entry name" value="Agal"/>
    <property type="match status" value="1"/>
</dbReference>
<keyword evidence="3 5" id="KW-0378">Hydrolase</keyword>
<sequence length="728" mass="79974">MSAISFAPASGVWLLSTAHTSYALRIDDTGAPCHLAWGPRLTLAAAEELVLPPAVEISSFEGRPAAGEELPVDGGARYGAPSLRVQFADNTRAFEWEPVGHRIDEPAPGTAELALEFRDRHYPLAVSLHYRVSDDTDVIERWTVLRNTGQESLSVLRGDSAAWTLPPRDDYRISHVTGQWSAEGLLHREPVPHGETVLTSRRGITSHHANPWVMLDAGDATEDRGEVWSAALAWSGSWHVTVQRTPDGRTAFTGGAGHDGAPLPLGPGEEYATPRYAAVYTDGGFGAASRAWHAHILAHVLPYPDELRPVLFNSWEATGFTVDETGQKALAARAAELGVELYVVDDGWYGARRDDTAGLGDWAPATKGFPDGLGPLVEEVHRLGMRFGLWVEPEMVNPDSDLYRAHPDWVLHFPHRTRTELRNQLVLNFARDDVAEWAYGWLTRLVADNGIDFLKWDMNRAFSEAGWPGRENGQDLLWTRYVHNLYGVIDRLRADHPGLRIETCSGGGGRVDLAILSRTDQAWPSDNTDAADRVSIQYGFSQIYPARTMAAWVTDVPNQLTGRSVPLRYRFHVAMAGVLALGGDLAHWTAEELAQGAELVAEYKKVRHIVQHGTQHRLRGPVDDAPSAVQYTTADRREAFVLVWQRAPRHGTPRPALRLAGLDPAARYREARTGAMHHASVLTGYGITPELPRGDWSSTSLHLIRVDDEAADGTGRAGKAPLGPSGSW</sequence>
<dbReference type="PROSITE" id="PS00512">
    <property type="entry name" value="ALPHA_GALACTOSIDASE"/>
    <property type="match status" value="1"/>
</dbReference>
<feature type="binding site" evidence="7">
    <location>
        <position position="422"/>
    </location>
    <ligand>
        <name>substrate</name>
    </ligand>
</feature>
<dbReference type="InterPro" id="IPR031704">
    <property type="entry name" value="Glyco_hydro_36_N"/>
</dbReference>
<dbReference type="PRINTS" id="PR00743">
    <property type="entry name" value="GLHYDRLASE36"/>
</dbReference>
<dbReference type="AlphaFoldDB" id="A0A4U0SF25"/>
<dbReference type="Pfam" id="PF16874">
    <property type="entry name" value="Glyco_hydro_36C"/>
    <property type="match status" value="1"/>
</dbReference>
<dbReference type="Pfam" id="PF16875">
    <property type="entry name" value="Glyco_hydro_36N"/>
    <property type="match status" value="1"/>
</dbReference>
<dbReference type="GO" id="GO:0016052">
    <property type="term" value="P:carbohydrate catabolic process"/>
    <property type="evidence" value="ECO:0007669"/>
    <property type="project" value="InterPro"/>
</dbReference>
<evidence type="ECO:0000256" key="7">
    <source>
        <dbReference type="PIRSR" id="PIRSR005536-2"/>
    </source>
</evidence>
<feature type="binding site" evidence="7">
    <location>
        <begin position="455"/>
        <end position="459"/>
    </location>
    <ligand>
        <name>substrate</name>
    </ligand>
</feature>
<feature type="binding site" evidence="7">
    <location>
        <begin position="345"/>
        <end position="346"/>
    </location>
    <ligand>
        <name>substrate</name>
    </ligand>
</feature>
<dbReference type="InterPro" id="IPR000111">
    <property type="entry name" value="Glyco_hydro_27/36_CS"/>
</dbReference>
<keyword evidence="11" id="KW-1185">Reference proteome</keyword>
<evidence type="ECO:0000259" key="8">
    <source>
        <dbReference type="Pfam" id="PF16874"/>
    </source>
</evidence>
<dbReference type="Proteomes" id="UP000305778">
    <property type="component" value="Unassembled WGS sequence"/>
</dbReference>
<evidence type="ECO:0000259" key="9">
    <source>
        <dbReference type="Pfam" id="PF16875"/>
    </source>
</evidence>
<feature type="binding site" evidence="7">
    <location>
        <position position="526"/>
    </location>
    <ligand>
        <name>substrate</name>
    </ligand>
</feature>
<organism evidence="10 11">
    <name type="scientific">Actinacidiphila oryziradicis</name>
    <dbReference type="NCBI Taxonomy" id="2571141"/>
    <lineage>
        <taxon>Bacteria</taxon>
        <taxon>Bacillati</taxon>
        <taxon>Actinomycetota</taxon>
        <taxon>Actinomycetes</taxon>
        <taxon>Kitasatosporales</taxon>
        <taxon>Streptomycetaceae</taxon>
        <taxon>Actinacidiphila</taxon>
    </lineage>
</organism>
<reference evidence="10 11" key="1">
    <citation type="submission" date="2019-04" db="EMBL/GenBank/DDBJ databases">
        <title>Streptomyces oryziradicis sp. nov., a novel actinomycete isolated from rhizosphere soil of rice (Oryza sativa L.).</title>
        <authorList>
            <person name="Li C."/>
        </authorList>
    </citation>
    <scope>NUCLEOTIDE SEQUENCE [LARGE SCALE GENOMIC DNA]</scope>
    <source>
        <strain evidence="10 11">NEAU-C40</strain>
    </source>
</reference>
<feature type="binding site" evidence="7">
    <location>
        <position position="504"/>
    </location>
    <ligand>
        <name>substrate</name>
    </ligand>
</feature>